<dbReference type="GO" id="GO:0003677">
    <property type="term" value="F:DNA binding"/>
    <property type="evidence" value="ECO:0007669"/>
    <property type="project" value="InterPro"/>
</dbReference>
<evidence type="ECO:0000313" key="6">
    <source>
        <dbReference type="Proteomes" id="UP000230407"/>
    </source>
</evidence>
<dbReference type="InterPro" id="IPR036515">
    <property type="entry name" value="Transposase_17_sf"/>
</dbReference>
<dbReference type="SUPFAM" id="SSF143422">
    <property type="entry name" value="Transposase IS200-like"/>
    <property type="match status" value="1"/>
</dbReference>
<evidence type="ECO:0000313" key="5">
    <source>
        <dbReference type="EMBL" id="PJF01618.1"/>
    </source>
</evidence>
<reference evidence="2 6" key="1">
    <citation type="submission" date="2017-11" db="EMBL/GenBank/DDBJ databases">
        <title>Streptomyces carmine sp. nov., a novel actinomycete isolated from Sophora alopecuroides in Xinjiang, China.</title>
        <authorList>
            <person name="Wang Y."/>
            <person name="Luo X."/>
            <person name="Wan C."/>
            <person name="Zhang L."/>
        </authorList>
    </citation>
    <scope>NUCLEOTIDE SEQUENCE [LARGE SCALE GENOMIC DNA]</scope>
    <source>
        <strain evidence="2 6">TRM SA0054</strain>
    </source>
</reference>
<dbReference type="EMBL" id="PGGW01000011">
    <property type="protein sequence ID" value="PJE99494.1"/>
    <property type="molecule type" value="Genomic_DNA"/>
</dbReference>
<dbReference type="EMBL" id="PGGW01000070">
    <property type="protein sequence ID" value="PJE93996.1"/>
    <property type="molecule type" value="Genomic_DNA"/>
</dbReference>
<evidence type="ECO:0000259" key="1">
    <source>
        <dbReference type="SMART" id="SM01321"/>
    </source>
</evidence>
<gene>
    <name evidence="5" type="ORF">CUT44_02910</name>
    <name evidence="4" type="ORF">CUT44_02920</name>
    <name evidence="3" type="ORF">CUT44_20845</name>
    <name evidence="2" type="ORF">CUT44_31125</name>
</gene>
<name>A0A2M8LPV7_9ACTN</name>
<evidence type="ECO:0000313" key="2">
    <source>
        <dbReference type="EMBL" id="PJE93996.1"/>
    </source>
</evidence>
<comment type="caution">
    <text evidence="2">The sequence shown here is derived from an EMBL/GenBank/DDBJ whole genome shotgun (WGS) entry which is preliminary data.</text>
</comment>
<dbReference type="AlphaFoldDB" id="A0A2M8LPV7"/>
<dbReference type="Pfam" id="PF01797">
    <property type="entry name" value="Y1_Tnp"/>
    <property type="match status" value="1"/>
</dbReference>
<feature type="domain" description="Transposase IS200-like" evidence="1">
    <location>
        <begin position="14"/>
        <end position="131"/>
    </location>
</feature>
<accession>A0A2M8LPV7</accession>
<dbReference type="EMBL" id="PGGW01000010">
    <property type="protein sequence ID" value="PJF01618.1"/>
    <property type="molecule type" value="Genomic_DNA"/>
</dbReference>
<dbReference type="NCBIfam" id="NF033573">
    <property type="entry name" value="transpos_IS200"/>
    <property type="match status" value="1"/>
</dbReference>
<dbReference type="Gene3D" id="3.30.70.1290">
    <property type="entry name" value="Transposase IS200-like"/>
    <property type="match status" value="1"/>
</dbReference>
<sequence>MTVTRKVRRFSGGVYDLGLHIVWCPKYRRPVLGGRVAARLDELIRQKADERGWEIVALEVMPDHVHLFVKHDPKSSASYVANQFKGFTSRVLRAEFPHLKTQLPTLWSSSYFAASVGAVSADTVRRYIDTQWERPWKKQKGDGS</sequence>
<dbReference type="GO" id="GO:0004803">
    <property type="term" value="F:transposase activity"/>
    <property type="evidence" value="ECO:0007669"/>
    <property type="project" value="InterPro"/>
</dbReference>
<keyword evidence="6" id="KW-1185">Reference proteome</keyword>
<proteinExistence type="predicted"/>
<evidence type="ECO:0000313" key="4">
    <source>
        <dbReference type="EMBL" id="PJE99494.1"/>
    </source>
</evidence>
<evidence type="ECO:0000313" key="3">
    <source>
        <dbReference type="EMBL" id="PJE95726.1"/>
    </source>
</evidence>
<dbReference type="Proteomes" id="UP000230407">
    <property type="component" value="Unassembled WGS sequence"/>
</dbReference>
<dbReference type="PANTHER" id="PTHR33360:SF2">
    <property type="entry name" value="TRANSPOSASE FOR INSERTION SEQUENCE ELEMENT IS200"/>
    <property type="match status" value="1"/>
</dbReference>
<protein>
    <submittedName>
        <fullName evidence="2">IS200/IS605 family transposase</fullName>
    </submittedName>
</protein>
<dbReference type="PANTHER" id="PTHR33360">
    <property type="entry name" value="TRANSPOSASE FOR INSERTION SEQUENCE ELEMENT IS200"/>
    <property type="match status" value="1"/>
</dbReference>
<dbReference type="SMART" id="SM01321">
    <property type="entry name" value="Y1_Tnp"/>
    <property type="match status" value="1"/>
</dbReference>
<dbReference type="InterPro" id="IPR002686">
    <property type="entry name" value="Transposase_17"/>
</dbReference>
<organism evidence="2 6">
    <name type="scientific">Streptomyces carminius</name>
    <dbReference type="NCBI Taxonomy" id="2665496"/>
    <lineage>
        <taxon>Bacteria</taxon>
        <taxon>Bacillati</taxon>
        <taxon>Actinomycetota</taxon>
        <taxon>Actinomycetes</taxon>
        <taxon>Kitasatosporales</taxon>
        <taxon>Streptomycetaceae</taxon>
        <taxon>Streptomyces</taxon>
    </lineage>
</organism>
<dbReference type="GO" id="GO:0006313">
    <property type="term" value="P:DNA transposition"/>
    <property type="evidence" value="ECO:0007669"/>
    <property type="project" value="InterPro"/>
</dbReference>
<dbReference type="EMBL" id="PGGW01000061">
    <property type="protein sequence ID" value="PJE95726.1"/>
    <property type="molecule type" value="Genomic_DNA"/>
</dbReference>